<gene>
    <name evidence="1" type="ORF">MIND_00657300</name>
</gene>
<proteinExistence type="predicted"/>
<dbReference type="AlphaFoldDB" id="A0A8H6W0G2"/>
<keyword evidence="2" id="KW-1185">Reference proteome</keyword>
<protein>
    <submittedName>
        <fullName evidence="1">Uncharacterized protein</fullName>
    </submittedName>
</protein>
<dbReference type="GeneID" id="59345816"/>
<dbReference type="RefSeq" id="XP_037218944.1">
    <property type="nucleotide sequence ID" value="XM_037363300.1"/>
</dbReference>
<accession>A0A8H6W0G2</accession>
<sequence>MKPLLSDFERAAFGLPLLNATALVEGKLLLLCCLGLALTLSLVSQRWPPTSRAINFLLPSVWRHALASHWLGGNAVVIRLATKLLVFTPPPSPPILMLQERPNLCPDAEPLLIRGFHRTERGNLCSDAAFFAALFVDRNLAHWSNLSLCVTVLARGRAPPTTTPACELFPEGVPLLGGPVRLSLGIFIVPARAVIRCRFHSRKSEGEPLLAHY</sequence>
<name>A0A8H6W0G2_9AGAR</name>
<evidence type="ECO:0000313" key="1">
    <source>
        <dbReference type="EMBL" id="KAF7300944.1"/>
    </source>
</evidence>
<organism evidence="1 2">
    <name type="scientific">Mycena indigotica</name>
    <dbReference type="NCBI Taxonomy" id="2126181"/>
    <lineage>
        <taxon>Eukaryota</taxon>
        <taxon>Fungi</taxon>
        <taxon>Dikarya</taxon>
        <taxon>Basidiomycota</taxon>
        <taxon>Agaricomycotina</taxon>
        <taxon>Agaricomycetes</taxon>
        <taxon>Agaricomycetidae</taxon>
        <taxon>Agaricales</taxon>
        <taxon>Marasmiineae</taxon>
        <taxon>Mycenaceae</taxon>
        <taxon>Mycena</taxon>
    </lineage>
</organism>
<dbReference type="EMBL" id="JACAZF010000006">
    <property type="protein sequence ID" value="KAF7300944.1"/>
    <property type="molecule type" value="Genomic_DNA"/>
</dbReference>
<evidence type="ECO:0000313" key="2">
    <source>
        <dbReference type="Proteomes" id="UP000636479"/>
    </source>
</evidence>
<reference evidence="1" key="1">
    <citation type="submission" date="2020-05" db="EMBL/GenBank/DDBJ databases">
        <title>Mycena genomes resolve the evolution of fungal bioluminescence.</title>
        <authorList>
            <person name="Tsai I.J."/>
        </authorList>
    </citation>
    <scope>NUCLEOTIDE SEQUENCE</scope>
    <source>
        <strain evidence="1">171206Taipei</strain>
    </source>
</reference>
<comment type="caution">
    <text evidence="1">The sequence shown here is derived from an EMBL/GenBank/DDBJ whole genome shotgun (WGS) entry which is preliminary data.</text>
</comment>
<dbReference type="Proteomes" id="UP000636479">
    <property type="component" value="Unassembled WGS sequence"/>
</dbReference>